<name>A0ABZ0L5F9_9BACL</name>
<accession>A0ABZ0L5F9</accession>
<sequence length="268" mass="30215">MPTIGLLLTGHLSWNWLLLGSLVFVVGCYLFLVNKQTELRLTSQQPIVFIVGIVLSYIIIGSPLAVISYLSFSLHMLQMSILYFIIPPLLLLGIPLSLYQKLLSIPIVHKFPRIRHASRTFLYLFAVLFLLYHLPFLLTVLVKTPILKSLYLFILFLLSFGMWWPMVSPDPQQRLPVAEMKRYAMTSGYILLPACLLFILTAFMDAGNNPLLNQLVVHLCLPPDLGASDVLPSPFNTKYDQALSGFLMLGLHKASLVMVVKLEGKVQE</sequence>
<dbReference type="Proteomes" id="UP001303902">
    <property type="component" value="Chromosome"/>
</dbReference>
<protein>
    <submittedName>
        <fullName evidence="7">Cytochrome c oxidase assembly protein</fullName>
    </submittedName>
</protein>
<dbReference type="Pfam" id="PF09678">
    <property type="entry name" value="Caa3_CtaG"/>
    <property type="match status" value="1"/>
</dbReference>
<feature type="transmembrane region" description="Helical" evidence="6">
    <location>
        <begin position="188"/>
        <end position="206"/>
    </location>
</feature>
<reference evidence="7 8" key="1">
    <citation type="submission" date="2023-06" db="EMBL/GenBank/DDBJ databases">
        <title>Sporosarcina sp. nov., isolated from Korean tranditional fermented seafood 'Jeotgal'.</title>
        <authorList>
            <person name="Yang A.I."/>
            <person name="Shin N.-R."/>
        </authorList>
    </citation>
    <scope>NUCLEOTIDE SEQUENCE [LARGE SCALE GENOMIC DNA]</scope>
    <source>
        <strain evidence="7 8">T2O-4</strain>
    </source>
</reference>
<evidence type="ECO:0000256" key="1">
    <source>
        <dbReference type="ARBA" id="ARBA00004651"/>
    </source>
</evidence>
<feature type="transmembrane region" description="Helical" evidence="6">
    <location>
        <begin position="81"/>
        <end position="99"/>
    </location>
</feature>
<keyword evidence="8" id="KW-1185">Reference proteome</keyword>
<evidence type="ECO:0000313" key="7">
    <source>
        <dbReference type="EMBL" id="WOV87713.1"/>
    </source>
</evidence>
<evidence type="ECO:0000256" key="4">
    <source>
        <dbReference type="ARBA" id="ARBA00022989"/>
    </source>
</evidence>
<feature type="transmembrane region" description="Helical" evidence="6">
    <location>
        <begin position="46"/>
        <end position="69"/>
    </location>
</feature>
<evidence type="ECO:0000313" key="8">
    <source>
        <dbReference type="Proteomes" id="UP001303902"/>
    </source>
</evidence>
<evidence type="ECO:0000256" key="5">
    <source>
        <dbReference type="ARBA" id="ARBA00023136"/>
    </source>
</evidence>
<keyword evidence="2" id="KW-1003">Cell membrane</keyword>
<comment type="subcellular location">
    <subcellularLocation>
        <location evidence="1">Cell membrane</location>
        <topology evidence="1">Multi-pass membrane protein</topology>
    </subcellularLocation>
</comment>
<feature type="transmembrane region" description="Helical" evidence="6">
    <location>
        <begin position="150"/>
        <end position="167"/>
    </location>
</feature>
<dbReference type="InterPro" id="IPR019108">
    <property type="entry name" value="Caa3_assmbl_CtaG-rel"/>
</dbReference>
<keyword evidence="5 6" id="KW-0472">Membrane</keyword>
<proteinExistence type="predicted"/>
<evidence type="ECO:0000256" key="3">
    <source>
        <dbReference type="ARBA" id="ARBA00022692"/>
    </source>
</evidence>
<feature type="transmembrane region" description="Helical" evidence="6">
    <location>
        <begin position="120"/>
        <end position="138"/>
    </location>
</feature>
<organism evidence="7 8">
    <name type="scientific">Sporosarcina oncorhynchi</name>
    <dbReference type="NCBI Taxonomy" id="3056444"/>
    <lineage>
        <taxon>Bacteria</taxon>
        <taxon>Bacillati</taxon>
        <taxon>Bacillota</taxon>
        <taxon>Bacilli</taxon>
        <taxon>Bacillales</taxon>
        <taxon>Caryophanaceae</taxon>
        <taxon>Sporosarcina</taxon>
    </lineage>
</organism>
<dbReference type="RefSeq" id="WP_317968085.1">
    <property type="nucleotide sequence ID" value="NZ_CP129118.1"/>
</dbReference>
<evidence type="ECO:0000256" key="2">
    <source>
        <dbReference type="ARBA" id="ARBA00022475"/>
    </source>
</evidence>
<gene>
    <name evidence="7" type="ORF">QWT69_00905</name>
</gene>
<keyword evidence="3 6" id="KW-0812">Transmembrane</keyword>
<feature type="transmembrane region" description="Helical" evidence="6">
    <location>
        <begin position="12"/>
        <end position="34"/>
    </location>
</feature>
<dbReference type="EMBL" id="CP129118">
    <property type="protein sequence ID" value="WOV87713.1"/>
    <property type="molecule type" value="Genomic_DNA"/>
</dbReference>
<evidence type="ECO:0000256" key="6">
    <source>
        <dbReference type="SAM" id="Phobius"/>
    </source>
</evidence>
<keyword evidence="4 6" id="KW-1133">Transmembrane helix</keyword>